<proteinExistence type="inferred from homology"/>
<dbReference type="Pfam" id="PF00809">
    <property type="entry name" value="Pterin_bind"/>
    <property type="match status" value="1"/>
</dbReference>
<dbReference type="Gene3D" id="3.20.20.20">
    <property type="entry name" value="Dihydropteroate synthase-like"/>
    <property type="match status" value="1"/>
</dbReference>
<keyword evidence="2" id="KW-0489">Methyltransferase</keyword>
<gene>
    <name evidence="5" type="primary">mtvA</name>
</gene>
<keyword evidence="3" id="KW-0808">Transferase</keyword>
<dbReference type="AlphaFoldDB" id="A0A387JU52"/>
<organism evidence="5">
    <name type="scientific">uncultured Treponema sp</name>
    <dbReference type="NCBI Taxonomy" id="162155"/>
    <lineage>
        <taxon>Bacteria</taxon>
        <taxon>Pseudomonadati</taxon>
        <taxon>Spirochaetota</taxon>
        <taxon>Spirochaetia</taxon>
        <taxon>Spirochaetales</taxon>
        <taxon>Treponemataceae</taxon>
        <taxon>Treponema</taxon>
        <taxon>environmental samples</taxon>
    </lineage>
</organism>
<evidence type="ECO:0000259" key="4">
    <source>
        <dbReference type="PROSITE" id="PS50972"/>
    </source>
</evidence>
<sequence length="198" mass="21533">METPLCIDSSNPRTIVEVFGFAQKPGLINSVSLEGDKTDLIFPLIAATEWSCIALLCDNDGIPRTVEKRLAIARLIIDRAKAAGISPGRLHIDPLVMALSAEGSSMTTFLKCASAIKQWEPDIHITSGLSNISYSLPQRKSINQAFLTLAMGSGMDSAIMDPLNKGMMAAMYATEALLEKDKLCLKYIRAYKKGLIQI</sequence>
<dbReference type="EMBL" id="LC387968">
    <property type="protein sequence ID" value="BBE38048.1"/>
    <property type="molecule type" value="Genomic_DNA"/>
</dbReference>
<evidence type="ECO:0000256" key="2">
    <source>
        <dbReference type="ARBA" id="ARBA00022603"/>
    </source>
</evidence>
<evidence type="ECO:0000256" key="3">
    <source>
        <dbReference type="ARBA" id="ARBA00022679"/>
    </source>
</evidence>
<feature type="domain" description="Pterin-binding" evidence="4">
    <location>
        <begin position="1"/>
        <end position="196"/>
    </location>
</feature>
<dbReference type="GO" id="GO:0042558">
    <property type="term" value="P:pteridine-containing compound metabolic process"/>
    <property type="evidence" value="ECO:0007669"/>
    <property type="project" value="InterPro"/>
</dbReference>
<dbReference type="PANTHER" id="PTHR45833">
    <property type="entry name" value="METHIONINE SYNTHASE"/>
    <property type="match status" value="1"/>
</dbReference>
<dbReference type="InterPro" id="IPR050554">
    <property type="entry name" value="Met_Synthase/Corrinoid"/>
</dbReference>
<dbReference type="InterPro" id="IPR011005">
    <property type="entry name" value="Dihydropteroate_synth-like_sf"/>
</dbReference>
<name>A0A387JU52_9SPIR</name>
<comment type="similarity">
    <text evidence="1">Belongs to the vitamin-B12 dependent methionine synthase family.</text>
</comment>
<dbReference type="GO" id="GO:0008705">
    <property type="term" value="F:methionine synthase activity"/>
    <property type="evidence" value="ECO:0007669"/>
    <property type="project" value="TreeGrafter"/>
</dbReference>
<evidence type="ECO:0000256" key="1">
    <source>
        <dbReference type="ARBA" id="ARBA00010398"/>
    </source>
</evidence>
<dbReference type="InterPro" id="IPR000489">
    <property type="entry name" value="Pterin-binding_dom"/>
</dbReference>
<protein>
    <submittedName>
        <fullName evidence="5">Pterin-binding protein</fullName>
    </submittedName>
</protein>
<evidence type="ECO:0000313" key="5">
    <source>
        <dbReference type="EMBL" id="BBE38048.1"/>
    </source>
</evidence>
<dbReference type="PROSITE" id="PS50972">
    <property type="entry name" value="PTERIN_BINDING"/>
    <property type="match status" value="1"/>
</dbReference>
<dbReference type="GO" id="GO:0032259">
    <property type="term" value="P:methylation"/>
    <property type="evidence" value="ECO:0007669"/>
    <property type="project" value="UniProtKB-KW"/>
</dbReference>
<dbReference type="SUPFAM" id="SSF51717">
    <property type="entry name" value="Dihydropteroate synthetase-like"/>
    <property type="match status" value="1"/>
</dbReference>
<dbReference type="GO" id="GO:0005829">
    <property type="term" value="C:cytosol"/>
    <property type="evidence" value="ECO:0007669"/>
    <property type="project" value="TreeGrafter"/>
</dbReference>
<accession>A0A387JU52</accession>
<reference evidence="5" key="1">
    <citation type="journal article" date="2019" name="ISME J.">
        <title>Genome analyses of uncultured TG2/ZB3 bacteria in 'Margulisbacteria' specifically attached to ectosymbiotic spirochetes of protists in the termite gut.</title>
        <authorList>
            <person name="Utami Y.D."/>
            <person name="Kuwahara H."/>
            <person name="Igai K."/>
            <person name="Murakami T."/>
            <person name="Sugaya K."/>
            <person name="Morikawa T."/>
            <person name="Nagura Y."/>
            <person name="Yuki M."/>
            <person name="Deevong P."/>
            <person name="Inoue T."/>
            <person name="Kihara K."/>
            <person name="Lo N."/>
            <person name="Yamada A."/>
            <person name="Ohkuma M."/>
            <person name="Hongoh Y."/>
        </authorList>
    </citation>
    <scope>NUCLEOTIDE SEQUENCE</scope>
    <source>
        <strain evidence="5">NkOx-clu11_12</strain>
    </source>
</reference>